<dbReference type="PANTHER" id="PTHR10656">
    <property type="entry name" value="CELL FATE DETERMINING PROTEIN MAB21-RELATED"/>
    <property type="match status" value="1"/>
</dbReference>
<keyword evidence="5" id="KW-0479">Metal-binding</keyword>
<evidence type="ECO:0000256" key="2">
    <source>
        <dbReference type="ARBA" id="ARBA00008307"/>
    </source>
</evidence>
<dbReference type="Gene3D" id="1.10.1410.40">
    <property type="match status" value="1"/>
</dbReference>
<dbReference type="AlphaFoldDB" id="A0A3M6T995"/>
<reference evidence="9 10" key="1">
    <citation type="journal article" date="2018" name="Sci. Rep.">
        <title>Comparative analysis of the Pocillopora damicornis genome highlights role of immune system in coral evolution.</title>
        <authorList>
            <person name="Cunning R."/>
            <person name="Bay R.A."/>
            <person name="Gillette P."/>
            <person name="Baker A.C."/>
            <person name="Traylor-Knowles N."/>
        </authorList>
    </citation>
    <scope>NUCLEOTIDE SEQUENCE [LARGE SCALE GENOMIC DNA]</scope>
    <source>
        <strain evidence="9">RSMAS</strain>
        <tissue evidence="9">Whole animal</tissue>
    </source>
</reference>
<dbReference type="Gene3D" id="3.30.460.90">
    <property type="match status" value="1"/>
</dbReference>
<accession>A0A3M6T995</accession>
<dbReference type="STRING" id="46731.A0A3M6T995"/>
<gene>
    <name evidence="9" type="ORF">pdam_00009051</name>
</gene>
<evidence type="ECO:0000256" key="7">
    <source>
        <dbReference type="ARBA" id="ARBA00022842"/>
    </source>
</evidence>
<dbReference type="OrthoDB" id="5974085at2759"/>
<dbReference type="GO" id="GO:0016779">
    <property type="term" value="F:nucleotidyltransferase activity"/>
    <property type="evidence" value="ECO:0007669"/>
    <property type="project" value="UniProtKB-KW"/>
</dbReference>
<dbReference type="Proteomes" id="UP000275408">
    <property type="component" value="Unassembled WGS sequence"/>
</dbReference>
<dbReference type="SMART" id="SM01265">
    <property type="entry name" value="Mab-21"/>
    <property type="match status" value="1"/>
</dbReference>
<evidence type="ECO:0000259" key="8">
    <source>
        <dbReference type="Pfam" id="PF20266"/>
    </source>
</evidence>
<evidence type="ECO:0000256" key="6">
    <source>
        <dbReference type="ARBA" id="ARBA00022840"/>
    </source>
</evidence>
<keyword evidence="4" id="KW-0548">Nucleotidyltransferase</keyword>
<proteinExistence type="inferred from homology"/>
<evidence type="ECO:0000313" key="9">
    <source>
        <dbReference type="EMBL" id="RMX37952.1"/>
    </source>
</evidence>
<keyword evidence="6" id="KW-0547">Nucleotide-binding</keyword>
<dbReference type="InterPro" id="IPR046906">
    <property type="entry name" value="Mab-21_HhH/H2TH-like"/>
</dbReference>
<evidence type="ECO:0000313" key="10">
    <source>
        <dbReference type="Proteomes" id="UP000275408"/>
    </source>
</evidence>
<keyword evidence="3" id="KW-0808">Transferase</keyword>
<protein>
    <recommendedName>
        <fullName evidence="8">Mab-21-like HhH/H2TH-like domain-containing protein</fullName>
    </recommendedName>
</protein>
<dbReference type="Pfam" id="PF20266">
    <property type="entry name" value="Mab-21_C"/>
    <property type="match status" value="1"/>
</dbReference>
<dbReference type="EMBL" id="RCHS01004063">
    <property type="protein sequence ID" value="RMX37952.1"/>
    <property type="molecule type" value="Genomic_DNA"/>
</dbReference>
<evidence type="ECO:0000256" key="4">
    <source>
        <dbReference type="ARBA" id="ARBA00022695"/>
    </source>
</evidence>
<keyword evidence="10" id="KW-1185">Reference proteome</keyword>
<name>A0A3M6T995_POCDA</name>
<comment type="similarity">
    <text evidence="2">Belongs to the mab-21 family.</text>
</comment>
<evidence type="ECO:0000256" key="3">
    <source>
        <dbReference type="ARBA" id="ARBA00022679"/>
    </source>
</evidence>
<dbReference type="GO" id="GO:0046872">
    <property type="term" value="F:metal ion binding"/>
    <property type="evidence" value="ECO:0007669"/>
    <property type="project" value="UniProtKB-KW"/>
</dbReference>
<evidence type="ECO:0000256" key="1">
    <source>
        <dbReference type="ARBA" id="ARBA00001946"/>
    </source>
</evidence>
<evidence type="ECO:0000256" key="5">
    <source>
        <dbReference type="ARBA" id="ARBA00022723"/>
    </source>
</evidence>
<keyword evidence="6" id="KW-0067">ATP-binding</keyword>
<keyword evidence="7" id="KW-0460">Magnesium</keyword>
<feature type="domain" description="Mab-21-like HhH/H2TH-like" evidence="8">
    <location>
        <begin position="290"/>
        <end position="405"/>
    </location>
</feature>
<sequence length="883" mass="103197">MTDNGHLNLFLQDLDERKGRIPCCQEVSLIQSRIRRVIKSILLEVRRENPFFRTTLINSGSFYEGTKVGQPDEFDFLIQLDSFSGPERYYFHELPCSTMMVFPADESAWEDLCFFFPHSKQDLRYGYFEWKKTIKTPFYKIFNKKAKDFEAFGMKVVPWDYYSNVSTQPPLTKHGPAYNLLLEWNGGERYKGLKISVDLALAVRINNRPDNTDIEFETPTGRVLRLLFDKLPFYYAVGAYRNMLTEVQPNFFADWDADSRPENFCLRCSHSCLEQGLFRQTFGFDSGQAKCLRLLKVLRDIVFPDTTEFKRRSNDSGFWFFFVESAANTLKNTGRLLSSYVLKTLVLFEWQLYPEKEQWSGNNLSQRFLNILRSLVDHLKERKMRSFFYADYNIFPSSVTQEMDFLNVASIIAILLDGLSFVDNMNVYNFEECLTKLKEDFIDIIYRKKSLTDLLLSGFLDTFFQDPSMEEVVQKSLRKEGKATVCQYSDALAHGLGDKGTDEKTSLWNIYVQALLNSIAPNESLILTDVNVKDTTSLSQAGQQFEEIARRRMETRVRRSANDLPSYSLWSQEQWRLEGSSYKYKTDEPRKLLEFLFSAFREDIVILLNKMKDCVGLKWTSGEHYARLIHSCSLTIYPFEAETPAGRVITSLLDNLPYFFAEFKKSVRSNRPVDINHFSLQCLQSCLEQALFLHLAPQALRDMLFLVIEVENYAFWNEAVQNSHWKFIRDPGVSVISEVANTVRMWMKLYANYDEGSFIDQYSGSKRISSYTLHQTLVLLEWEQHPRMKNVLWKKAFSDRINILQCLLLSVKDRPVNEFRFDECLKEDVMWSYQRVKLYYFLLDSLEALCDHQLNEREESSNLHGGCIGDLKQEKTLLCSDYI</sequence>
<comment type="cofactor">
    <cofactor evidence="1">
        <name>Mg(2+)</name>
        <dbReference type="ChEBI" id="CHEBI:18420"/>
    </cofactor>
</comment>
<dbReference type="InterPro" id="IPR024810">
    <property type="entry name" value="MAB21L/cGLR"/>
</dbReference>
<comment type="caution">
    <text evidence="9">The sequence shown here is derived from an EMBL/GenBank/DDBJ whole genome shotgun (WGS) entry which is preliminary data.</text>
</comment>
<dbReference type="PANTHER" id="PTHR10656:SF42">
    <property type="entry name" value="CYCLIC GMP-AMP SYNTHASE-LIKE PROTEIN-RELATED"/>
    <property type="match status" value="1"/>
</dbReference>
<organism evidence="9 10">
    <name type="scientific">Pocillopora damicornis</name>
    <name type="common">Cauliflower coral</name>
    <name type="synonym">Millepora damicornis</name>
    <dbReference type="NCBI Taxonomy" id="46731"/>
    <lineage>
        <taxon>Eukaryota</taxon>
        <taxon>Metazoa</taxon>
        <taxon>Cnidaria</taxon>
        <taxon>Anthozoa</taxon>
        <taxon>Hexacorallia</taxon>
        <taxon>Scleractinia</taxon>
        <taxon>Astrocoeniina</taxon>
        <taxon>Pocilloporidae</taxon>
        <taxon>Pocillopora</taxon>
    </lineage>
</organism>
<dbReference type="GO" id="GO:0005524">
    <property type="term" value="F:ATP binding"/>
    <property type="evidence" value="ECO:0007669"/>
    <property type="project" value="UniProtKB-KW"/>
</dbReference>